<dbReference type="FunFam" id="1.10.10.10:FF:000001">
    <property type="entry name" value="LysR family transcriptional regulator"/>
    <property type="match status" value="1"/>
</dbReference>
<dbReference type="CDD" id="cd08414">
    <property type="entry name" value="PBP2_LTTR_aromatics_like"/>
    <property type="match status" value="1"/>
</dbReference>
<dbReference type="Pfam" id="PF03466">
    <property type="entry name" value="LysR_substrate"/>
    <property type="match status" value="1"/>
</dbReference>
<dbReference type="InterPro" id="IPR036390">
    <property type="entry name" value="WH_DNA-bd_sf"/>
</dbReference>
<dbReference type="Gene3D" id="3.40.190.10">
    <property type="entry name" value="Periplasmic binding protein-like II"/>
    <property type="match status" value="2"/>
</dbReference>
<dbReference type="SUPFAM" id="SSF46785">
    <property type="entry name" value="Winged helix' DNA-binding domain"/>
    <property type="match status" value="1"/>
</dbReference>
<dbReference type="eggNOG" id="COG0583">
    <property type="taxonomic scope" value="Bacteria"/>
</dbReference>
<dbReference type="KEGG" id="rme:Rmet_1939"/>
<dbReference type="EMBL" id="CP000352">
    <property type="protein sequence ID" value="ABF08818.1"/>
    <property type="molecule type" value="Genomic_DNA"/>
</dbReference>
<feature type="domain" description="HTH lysR-type" evidence="5">
    <location>
        <begin position="17"/>
        <end position="74"/>
    </location>
</feature>
<evidence type="ECO:0000256" key="2">
    <source>
        <dbReference type="ARBA" id="ARBA00023015"/>
    </source>
</evidence>
<evidence type="ECO:0000256" key="3">
    <source>
        <dbReference type="ARBA" id="ARBA00023125"/>
    </source>
</evidence>
<dbReference type="SUPFAM" id="SSF53850">
    <property type="entry name" value="Periplasmic binding protein-like II"/>
    <property type="match status" value="1"/>
</dbReference>
<dbReference type="HOGENOM" id="CLU_039613_6_4_4"/>
<dbReference type="PANTHER" id="PTHR30346">
    <property type="entry name" value="TRANSCRIPTIONAL DUAL REGULATOR HCAR-RELATED"/>
    <property type="match status" value="1"/>
</dbReference>
<dbReference type="InterPro" id="IPR005119">
    <property type="entry name" value="LysR_subst-bd"/>
</dbReference>
<proteinExistence type="inferred from homology"/>
<keyword evidence="7" id="KW-1185">Reference proteome</keyword>
<dbReference type="STRING" id="266264.Rmet_1939"/>
<dbReference type="GO" id="GO:0003700">
    <property type="term" value="F:DNA-binding transcription factor activity"/>
    <property type="evidence" value="ECO:0007669"/>
    <property type="project" value="InterPro"/>
</dbReference>
<dbReference type="Gene3D" id="1.10.10.10">
    <property type="entry name" value="Winged helix-like DNA-binding domain superfamily/Winged helix DNA-binding domain"/>
    <property type="match status" value="1"/>
</dbReference>
<dbReference type="PRINTS" id="PR00039">
    <property type="entry name" value="HTHLYSR"/>
</dbReference>
<dbReference type="Proteomes" id="UP000002429">
    <property type="component" value="Chromosome"/>
</dbReference>
<evidence type="ECO:0000313" key="7">
    <source>
        <dbReference type="Proteomes" id="UP000002429"/>
    </source>
</evidence>
<comment type="similarity">
    <text evidence="1">Belongs to the LysR transcriptional regulatory family.</text>
</comment>
<keyword evidence="3" id="KW-0238">DNA-binding</keyword>
<sequence>MAAKVNEARGTLMLMTPSLKQLRYFVEIVDAGNFSLAAERLFIAQSALSRQIRDMEATLQVELLVRKPRHVEPTAAGQAFYESARRILSDLAGAAVQARQVQRGGADAIRLLHSSSVVLTPQRCGWLHRWQSDHPAARFEVAQASSEQQSVDIEEGRADLGLARDPVLRRYPNIQIDPMAGERLVVAVCADHPMSRRESLTLSALREMPFVSLPHPERGGLSYRVAQLCQASGFYPTAAGAISRKLSQLSLVAAGFGVAVVPESMQWFGPDGVRLVPLSDAGATTRVVLLSRRDAPEPVAALRTLALSAGAA</sequence>
<keyword evidence="4" id="KW-0804">Transcription</keyword>
<dbReference type="InterPro" id="IPR036388">
    <property type="entry name" value="WH-like_DNA-bd_sf"/>
</dbReference>
<dbReference type="RefSeq" id="WP_011516668.1">
    <property type="nucleotide sequence ID" value="NC_007973.1"/>
</dbReference>
<accession>Q1LM08</accession>
<dbReference type="GO" id="GO:0003677">
    <property type="term" value="F:DNA binding"/>
    <property type="evidence" value="ECO:0007669"/>
    <property type="project" value="UniProtKB-KW"/>
</dbReference>
<evidence type="ECO:0000259" key="5">
    <source>
        <dbReference type="PROSITE" id="PS50931"/>
    </source>
</evidence>
<dbReference type="GO" id="GO:0032993">
    <property type="term" value="C:protein-DNA complex"/>
    <property type="evidence" value="ECO:0007669"/>
    <property type="project" value="TreeGrafter"/>
</dbReference>
<organism evidence="6 7">
    <name type="scientific">Cupriavidus metallidurans (strain ATCC 43123 / DSM 2839 / NBRC 102507 / CH34)</name>
    <name type="common">Ralstonia metallidurans</name>
    <dbReference type="NCBI Taxonomy" id="266264"/>
    <lineage>
        <taxon>Bacteria</taxon>
        <taxon>Pseudomonadati</taxon>
        <taxon>Pseudomonadota</taxon>
        <taxon>Betaproteobacteria</taxon>
        <taxon>Burkholderiales</taxon>
        <taxon>Burkholderiaceae</taxon>
        <taxon>Cupriavidus</taxon>
    </lineage>
</organism>
<evidence type="ECO:0000256" key="4">
    <source>
        <dbReference type="ARBA" id="ARBA00023163"/>
    </source>
</evidence>
<keyword evidence="2" id="KW-0805">Transcription regulation</keyword>
<dbReference type="InterPro" id="IPR000847">
    <property type="entry name" value="LysR_HTH_N"/>
</dbReference>
<protein>
    <submittedName>
        <fullName evidence="6">Transcriptional regulator, lysR family</fullName>
    </submittedName>
</protein>
<reference evidence="7" key="1">
    <citation type="journal article" date="2010" name="PLoS ONE">
        <title>The complete genome sequence of Cupriavidus metallidurans strain CH34, a master survivalist in harsh and anthropogenic environments.</title>
        <authorList>
            <person name="Janssen P.J."/>
            <person name="Van Houdt R."/>
            <person name="Moors H."/>
            <person name="Monsieurs P."/>
            <person name="Morin N."/>
            <person name="Michaux A."/>
            <person name="Benotmane M.A."/>
            <person name="Leys N."/>
            <person name="Vallaeys T."/>
            <person name="Lapidus A."/>
            <person name="Monchy S."/>
            <person name="Medigue C."/>
            <person name="Taghavi S."/>
            <person name="McCorkle S."/>
            <person name="Dunn J."/>
            <person name="van der Lelie D."/>
            <person name="Mergeay M."/>
        </authorList>
    </citation>
    <scope>NUCLEOTIDE SEQUENCE [LARGE SCALE GENOMIC DNA]</scope>
    <source>
        <strain evidence="7">ATCC 43123 / DSM 2839 / NBRC 102507 / CH34</strain>
    </source>
</reference>
<dbReference type="AlphaFoldDB" id="Q1LM08"/>
<gene>
    <name evidence="6" type="ordered locus">Rmet_1939</name>
</gene>
<dbReference type="Pfam" id="PF00126">
    <property type="entry name" value="HTH_1"/>
    <property type="match status" value="1"/>
</dbReference>
<evidence type="ECO:0000256" key="1">
    <source>
        <dbReference type="ARBA" id="ARBA00009437"/>
    </source>
</evidence>
<name>Q1LM08_CUPMC</name>
<dbReference type="PROSITE" id="PS50931">
    <property type="entry name" value="HTH_LYSR"/>
    <property type="match status" value="1"/>
</dbReference>
<dbReference type="PANTHER" id="PTHR30346:SF17">
    <property type="entry name" value="LYSR FAMILY TRANSCRIPTIONAL REGULATOR"/>
    <property type="match status" value="1"/>
</dbReference>
<evidence type="ECO:0000313" key="6">
    <source>
        <dbReference type="EMBL" id="ABF08818.1"/>
    </source>
</evidence>